<dbReference type="InterPro" id="IPR013249">
    <property type="entry name" value="RNA_pol_sigma70_r4_t2"/>
</dbReference>
<dbReference type="InterPro" id="IPR007627">
    <property type="entry name" value="RNA_pol_sigma70_r2"/>
</dbReference>
<dbReference type="EMBL" id="FQVD01000028">
    <property type="protein sequence ID" value="SHF65477.1"/>
    <property type="molecule type" value="Genomic_DNA"/>
</dbReference>
<dbReference type="RefSeq" id="WP_025075519.1">
    <property type="nucleotide sequence ID" value="NZ_FQVD01000028.1"/>
</dbReference>
<name>A0A1M5DET0_9BACE</name>
<evidence type="ECO:0000256" key="3">
    <source>
        <dbReference type="ARBA" id="ARBA00023082"/>
    </source>
</evidence>
<gene>
    <name evidence="8" type="ORF">SAMN05444349_12855</name>
</gene>
<dbReference type="PANTHER" id="PTHR43133:SF8">
    <property type="entry name" value="RNA POLYMERASE SIGMA FACTOR HI_1459-RELATED"/>
    <property type="match status" value="1"/>
</dbReference>
<sequence length="170" mass="20169">MDVEIFKKRFLPFHPKLYRIAYALVENQADAEDILQEAYCKLWNKREELEGILNPEAFSVTLVKNLCLDFLRSPRARHDEGEESLERIVIATDSSPEKEQEEKDDIRYVQKLIELLPNNQRQVLRLYSMEDYSYEEIEQLTGLSTANIRTLLFRARKFIREKFDKSNSYG</sequence>
<organism evidence="8 9">
    <name type="scientific">Bacteroides faecichinchillae</name>
    <dbReference type="NCBI Taxonomy" id="871325"/>
    <lineage>
        <taxon>Bacteria</taxon>
        <taxon>Pseudomonadati</taxon>
        <taxon>Bacteroidota</taxon>
        <taxon>Bacteroidia</taxon>
        <taxon>Bacteroidales</taxon>
        <taxon>Bacteroidaceae</taxon>
        <taxon>Bacteroides</taxon>
    </lineage>
</organism>
<dbReference type="InterPro" id="IPR013324">
    <property type="entry name" value="RNA_pol_sigma_r3/r4-like"/>
</dbReference>
<protein>
    <submittedName>
        <fullName evidence="8">RNA polymerase sigma-70 factor, ECF subfamily</fullName>
    </submittedName>
</protein>
<dbReference type="Pfam" id="PF04542">
    <property type="entry name" value="Sigma70_r2"/>
    <property type="match status" value="1"/>
</dbReference>
<evidence type="ECO:0000256" key="1">
    <source>
        <dbReference type="ARBA" id="ARBA00010641"/>
    </source>
</evidence>
<dbReference type="Gene3D" id="1.10.10.10">
    <property type="entry name" value="Winged helix-like DNA-binding domain superfamily/Winged helix DNA-binding domain"/>
    <property type="match status" value="1"/>
</dbReference>
<dbReference type="AlphaFoldDB" id="A0A1M5DET0"/>
<dbReference type="SUPFAM" id="SSF88659">
    <property type="entry name" value="Sigma3 and sigma4 domains of RNA polymerase sigma factors"/>
    <property type="match status" value="1"/>
</dbReference>
<dbReference type="Proteomes" id="UP000184436">
    <property type="component" value="Unassembled WGS sequence"/>
</dbReference>
<dbReference type="NCBIfam" id="TIGR02937">
    <property type="entry name" value="sigma70-ECF"/>
    <property type="match status" value="1"/>
</dbReference>
<evidence type="ECO:0000256" key="2">
    <source>
        <dbReference type="ARBA" id="ARBA00023015"/>
    </source>
</evidence>
<dbReference type="InterPro" id="IPR039425">
    <property type="entry name" value="RNA_pol_sigma-70-like"/>
</dbReference>
<dbReference type="InterPro" id="IPR013325">
    <property type="entry name" value="RNA_pol_sigma_r2"/>
</dbReference>
<evidence type="ECO:0000256" key="4">
    <source>
        <dbReference type="ARBA" id="ARBA00023125"/>
    </source>
</evidence>
<feature type="domain" description="RNA polymerase sigma-70 region 2" evidence="6">
    <location>
        <begin position="13"/>
        <end position="73"/>
    </location>
</feature>
<dbReference type="Pfam" id="PF08281">
    <property type="entry name" value="Sigma70_r4_2"/>
    <property type="match status" value="1"/>
</dbReference>
<dbReference type="STRING" id="871325.SAMN05444349_12855"/>
<keyword evidence="3" id="KW-0731">Sigma factor</keyword>
<keyword evidence="2" id="KW-0805">Transcription regulation</keyword>
<feature type="domain" description="RNA polymerase sigma factor 70 region 4 type 2" evidence="7">
    <location>
        <begin position="107"/>
        <end position="158"/>
    </location>
</feature>
<evidence type="ECO:0000259" key="6">
    <source>
        <dbReference type="Pfam" id="PF04542"/>
    </source>
</evidence>
<dbReference type="GO" id="GO:0016987">
    <property type="term" value="F:sigma factor activity"/>
    <property type="evidence" value="ECO:0007669"/>
    <property type="project" value="UniProtKB-KW"/>
</dbReference>
<dbReference type="PANTHER" id="PTHR43133">
    <property type="entry name" value="RNA POLYMERASE ECF-TYPE SIGMA FACTO"/>
    <property type="match status" value="1"/>
</dbReference>
<dbReference type="CDD" id="cd06171">
    <property type="entry name" value="Sigma70_r4"/>
    <property type="match status" value="1"/>
</dbReference>
<evidence type="ECO:0000313" key="8">
    <source>
        <dbReference type="EMBL" id="SHF65477.1"/>
    </source>
</evidence>
<dbReference type="SUPFAM" id="SSF88946">
    <property type="entry name" value="Sigma2 domain of RNA polymerase sigma factors"/>
    <property type="match status" value="1"/>
</dbReference>
<accession>A0A1M5DET0</accession>
<dbReference type="InterPro" id="IPR036388">
    <property type="entry name" value="WH-like_DNA-bd_sf"/>
</dbReference>
<keyword evidence="5" id="KW-0804">Transcription</keyword>
<dbReference type="OrthoDB" id="795989at2"/>
<dbReference type="Gene3D" id="1.10.1740.10">
    <property type="match status" value="1"/>
</dbReference>
<keyword evidence="4" id="KW-0238">DNA-binding</keyword>
<dbReference type="InterPro" id="IPR014284">
    <property type="entry name" value="RNA_pol_sigma-70_dom"/>
</dbReference>
<evidence type="ECO:0000313" key="9">
    <source>
        <dbReference type="Proteomes" id="UP000184436"/>
    </source>
</evidence>
<comment type="similarity">
    <text evidence="1">Belongs to the sigma-70 factor family. ECF subfamily.</text>
</comment>
<evidence type="ECO:0000259" key="7">
    <source>
        <dbReference type="Pfam" id="PF08281"/>
    </source>
</evidence>
<reference evidence="8 9" key="1">
    <citation type="submission" date="2016-11" db="EMBL/GenBank/DDBJ databases">
        <authorList>
            <person name="Jaros S."/>
            <person name="Januszkiewicz K."/>
            <person name="Wedrychowicz H."/>
        </authorList>
    </citation>
    <scope>NUCLEOTIDE SEQUENCE [LARGE SCALE GENOMIC DNA]</scope>
    <source>
        <strain evidence="8 9">DSM 26883</strain>
    </source>
</reference>
<dbReference type="GO" id="GO:0003677">
    <property type="term" value="F:DNA binding"/>
    <property type="evidence" value="ECO:0007669"/>
    <property type="project" value="UniProtKB-KW"/>
</dbReference>
<dbReference type="GO" id="GO:0006352">
    <property type="term" value="P:DNA-templated transcription initiation"/>
    <property type="evidence" value="ECO:0007669"/>
    <property type="project" value="InterPro"/>
</dbReference>
<keyword evidence="9" id="KW-1185">Reference proteome</keyword>
<proteinExistence type="inferred from homology"/>
<evidence type="ECO:0000256" key="5">
    <source>
        <dbReference type="ARBA" id="ARBA00023163"/>
    </source>
</evidence>